<keyword evidence="2" id="KW-1185">Reference proteome</keyword>
<name>A0A7J7KJZ0_BUGNE</name>
<comment type="caution">
    <text evidence="1">The sequence shown here is derived from an EMBL/GenBank/DDBJ whole genome shotgun (WGS) entry which is preliminary data.</text>
</comment>
<evidence type="ECO:0000313" key="1">
    <source>
        <dbReference type="EMBL" id="KAF6038567.1"/>
    </source>
</evidence>
<proteinExistence type="predicted"/>
<organism evidence="1 2">
    <name type="scientific">Bugula neritina</name>
    <name type="common">Brown bryozoan</name>
    <name type="synonym">Sertularia neritina</name>
    <dbReference type="NCBI Taxonomy" id="10212"/>
    <lineage>
        <taxon>Eukaryota</taxon>
        <taxon>Metazoa</taxon>
        <taxon>Spiralia</taxon>
        <taxon>Lophotrochozoa</taxon>
        <taxon>Bryozoa</taxon>
        <taxon>Gymnolaemata</taxon>
        <taxon>Cheilostomatida</taxon>
        <taxon>Flustrina</taxon>
        <taxon>Buguloidea</taxon>
        <taxon>Bugulidae</taxon>
        <taxon>Bugula</taxon>
    </lineage>
</organism>
<dbReference type="EMBL" id="VXIV02000397">
    <property type="protein sequence ID" value="KAF6038567.1"/>
    <property type="molecule type" value="Genomic_DNA"/>
</dbReference>
<dbReference type="Proteomes" id="UP000593567">
    <property type="component" value="Unassembled WGS sequence"/>
</dbReference>
<reference evidence="1" key="1">
    <citation type="submission" date="2020-06" db="EMBL/GenBank/DDBJ databases">
        <title>Draft genome of Bugula neritina, a colonial animal packing powerful symbionts and potential medicines.</title>
        <authorList>
            <person name="Rayko M."/>
        </authorList>
    </citation>
    <scope>NUCLEOTIDE SEQUENCE [LARGE SCALE GENOMIC DNA]</scope>
    <source>
        <strain evidence="1">Kwan_BN1</strain>
    </source>
</reference>
<evidence type="ECO:0000313" key="2">
    <source>
        <dbReference type="Proteomes" id="UP000593567"/>
    </source>
</evidence>
<accession>A0A7J7KJZ0</accession>
<dbReference type="AlphaFoldDB" id="A0A7J7KJZ0"/>
<protein>
    <submittedName>
        <fullName evidence="1">Uncharacterized protein</fullName>
    </submittedName>
</protein>
<gene>
    <name evidence="1" type="ORF">EB796_003129</name>
</gene>
<sequence length="150" mass="16425">MYSNVIFTNISADTRLPRLTARCPNSQEPQGEKAELCSRKHHCSSPKHCCQASEDGLMHCMAGMPVGPVAPFPRTCEGSIPHPVDSQKNSAVSTTSVLWDILAVTPIQVEQTTEGQDGPDHHSSSSSWTFRCEDCEKVGQLKNPSMERSK</sequence>